<dbReference type="Gene3D" id="2.40.128.20">
    <property type="match status" value="1"/>
</dbReference>
<dbReference type="InterPro" id="IPR012674">
    <property type="entry name" value="Calycin"/>
</dbReference>
<dbReference type="PROSITE" id="PS00213">
    <property type="entry name" value="LIPOCALIN"/>
    <property type="match status" value="1"/>
</dbReference>
<dbReference type="PANTHER" id="PTHR10612">
    <property type="entry name" value="APOLIPOPROTEIN D"/>
    <property type="match status" value="1"/>
</dbReference>
<sequence>MHALGAATLPVGSGVLALVVLALASSQVLPGASADGCSHPPPAAGFNQSQYRGVWYEIAKIQTAGGAFFEKDCVCTQLNVRADAGGPASNLLVDNLCRKDTPAGELLNFTGTLQNATAPGQWQESFFAGIPGVNYTVIMSGTEGEDTYAVEYDYGDPLDISWLTNYCIHVLARKPTMSPDLLARLLEKAEAMGLNSQGLGVTHTRQAGCWSTKSLRGSAVVFGAPSPDARCPTTWLATVAGQGSSSQLGVEAGAETGQDRLDAAIRLAALRASLLQQAFRRERGGGKETSMPPQHASGMVAVCKSPRFEVAPVATDSMPIAHQAVPEADADEWRGRDVMCLDESDPAEERPWGHGSTPAADRGARGSRGLRPWLAHRARHRHTQLSAAGEAIVLSPMSDAAAEDLVAQCGSIADHLSRATGTVIAALEVDFVHGFSGLEPPPHATPETVVRT</sequence>
<keyword evidence="2" id="KW-0732">Signal</keyword>
<feature type="domain" description="Lipocalin/cytosolic fatty-acid binding" evidence="3">
    <location>
        <begin position="49"/>
        <end position="199"/>
    </location>
</feature>
<dbReference type="AlphaFoldDB" id="A0A5A8CF92"/>
<protein>
    <recommendedName>
        <fullName evidence="3">Lipocalin/cytosolic fatty-acid binding domain-containing protein</fullName>
    </recommendedName>
</protein>
<dbReference type="GO" id="GO:0006629">
    <property type="term" value="P:lipid metabolic process"/>
    <property type="evidence" value="ECO:0007669"/>
    <property type="project" value="TreeGrafter"/>
</dbReference>
<name>A0A5A8CF92_CAFRO</name>
<evidence type="ECO:0000259" key="3">
    <source>
        <dbReference type="Pfam" id="PF08212"/>
    </source>
</evidence>
<feature type="region of interest" description="Disordered" evidence="1">
    <location>
        <begin position="345"/>
        <end position="367"/>
    </location>
</feature>
<dbReference type="EMBL" id="VLTN01000025">
    <property type="protein sequence ID" value="KAA0151655.1"/>
    <property type="molecule type" value="Genomic_DNA"/>
</dbReference>
<reference evidence="4 5" key="1">
    <citation type="submission" date="2019-07" db="EMBL/GenBank/DDBJ databases">
        <title>Genomes of Cafeteria roenbergensis.</title>
        <authorList>
            <person name="Fischer M.G."/>
            <person name="Hackl T."/>
            <person name="Roman M."/>
        </authorList>
    </citation>
    <scope>NUCLEOTIDE SEQUENCE [LARGE SCALE GENOMIC DNA]</scope>
    <source>
        <strain evidence="4 5">BVI</strain>
    </source>
</reference>
<gene>
    <name evidence="4" type="ORF">FNF29_04341</name>
</gene>
<evidence type="ECO:0000313" key="4">
    <source>
        <dbReference type="EMBL" id="KAA0151655.1"/>
    </source>
</evidence>
<feature type="signal peptide" evidence="2">
    <location>
        <begin position="1"/>
        <end position="34"/>
    </location>
</feature>
<accession>A0A5A8CF92</accession>
<evidence type="ECO:0000256" key="2">
    <source>
        <dbReference type="SAM" id="SignalP"/>
    </source>
</evidence>
<dbReference type="GO" id="GO:0000302">
    <property type="term" value="P:response to reactive oxygen species"/>
    <property type="evidence" value="ECO:0007669"/>
    <property type="project" value="TreeGrafter"/>
</dbReference>
<proteinExistence type="predicted"/>
<keyword evidence="5" id="KW-1185">Reference proteome</keyword>
<dbReference type="GO" id="GO:0005737">
    <property type="term" value="C:cytoplasm"/>
    <property type="evidence" value="ECO:0007669"/>
    <property type="project" value="TreeGrafter"/>
</dbReference>
<evidence type="ECO:0000256" key="1">
    <source>
        <dbReference type="SAM" id="MobiDB-lite"/>
    </source>
</evidence>
<dbReference type="SUPFAM" id="SSF50814">
    <property type="entry name" value="Lipocalins"/>
    <property type="match status" value="1"/>
</dbReference>
<dbReference type="Proteomes" id="UP000323011">
    <property type="component" value="Unassembled WGS sequence"/>
</dbReference>
<dbReference type="InterPro" id="IPR022272">
    <property type="entry name" value="Lipocalin_CS"/>
</dbReference>
<comment type="caution">
    <text evidence="4">The sequence shown here is derived from an EMBL/GenBank/DDBJ whole genome shotgun (WGS) entry which is preliminary data.</text>
</comment>
<dbReference type="Pfam" id="PF08212">
    <property type="entry name" value="Lipocalin_2"/>
    <property type="match status" value="1"/>
</dbReference>
<feature type="chain" id="PRO_5023111431" description="Lipocalin/cytosolic fatty-acid binding domain-containing protein" evidence="2">
    <location>
        <begin position="35"/>
        <end position="452"/>
    </location>
</feature>
<evidence type="ECO:0000313" key="5">
    <source>
        <dbReference type="Proteomes" id="UP000323011"/>
    </source>
</evidence>
<organism evidence="4 5">
    <name type="scientific">Cafeteria roenbergensis</name>
    <name type="common">Marine flagellate</name>
    <dbReference type="NCBI Taxonomy" id="33653"/>
    <lineage>
        <taxon>Eukaryota</taxon>
        <taxon>Sar</taxon>
        <taxon>Stramenopiles</taxon>
        <taxon>Bigyra</taxon>
        <taxon>Opalozoa</taxon>
        <taxon>Bicosoecida</taxon>
        <taxon>Cafeteriaceae</taxon>
        <taxon>Cafeteria</taxon>
    </lineage>
</organism>
<dbReference type="InterPro" id="IPR000566">
    <property type="entry name" value="Lipocln_cytosolic_FA-bd_dom"/>
</dbReference>
<dbReference type="PANTHER" id="PTHR10612:SF62">
    <property type="entry name" value="LIPOCALIN_CYTOSOLIC FATTY-ACID BINDING DOMAIN-CONTAINING PROTEIN"/>
    <property type="match status" value="1"/>
</dbReference>